<dbReference type="Gene3D" id="1.20.1600.10">
    <property type="entry name" value="Outer membrane efflux proteins (OEP)"/>
    <property type="match status" value="1"/>
</dbReference>
<dbReference type="InterPro" id="IPR010131">
    <property type="entry name" value="MdtP/NodT-like"/>
</dbReference>
<dbReference type="Proteomes" id="UP000185895">
    <property type="component" value="Unassembled WGS sequence"/>
</dbReference>
<dbReference type="RefSeq" id="WP_070069584.1">
    <property type="nucleotide sequence ID" value="NZ_MKKK01000016.1"/>
</dbReference>
<dbReference type="EMBL" id="MKKK01000016">
    <property type="protein sequence ID" value="OEY96972.1"/>
    <property type="molecule type" value="Genomic_DNA"/>
</dbReference>
<proteinExistence type="predicted"/>
<organism evidence="1 2">
    <name type="scientific">Acinetobacter qingfengensis</name>
    <dbReference type="NCBI Taxonomy" id="1262585"/>
    <lineage>
        <taxon>Bacteria</taxon>
        <taxon>Pseudomonadati</taxon>
        <taxon>Pseudomonadota</taxon>
        <taxon>Gammaproteobacteria</taxon>
        <taxon>Moraxellales</taxon>
        <taxon>Moraxellaceae</taxon>
        <taxon>Acinetobacter</taxon>
    </lineage>
</organism>
<dbReference type="AlphaFoldDB" id="A0A1E7RCJ6"/>
<protein>
    <submittedName>
        <fullName evidence="1">RND transporter</fullName>
    </submittedName>
</protein>
<dbReference type="STRING" id="1262585.BJI46_11435"/>
<name>A0A1E7RCJ6_9GAMM</name>
<gene>
    <name evidence="1" type="ORF">BJI46_11435</name>
</gene>
<evidence type="ECO:0000313" key="1">
    <source>
        <dbReference type="EMBL" id="OEY96972.1"/>
    </source>
</evidence>
<dbReference type="PANTHER" id="PTHR30203">
    <property type="entry name" value="OUTER MEMBRANE CATION EFFLUX PROTEIN"/>
    <property type="match status" value="1"/>
</dbReference>
<accession>A0A1E7RCJ6</accession>
<reference evidence="1 2" key="1">
    <citation type="submission" date="2016-09" db="EMBL/GenBank/DDBJ databases">
        <authorList>
            <person name="Capua I."/>
            <person name="De Benedictis P."/>
            <person name="Joannis T."/>
            <person name="Lombin L.H."/>
            <person name="Cattoli G."/>
        </authorList>
    </citation>
    <scope>NUCLEOTIDE SEQUENCE [LARGE SCALE GENOMIC DNA]</scope>
    <source>
        <strain evidence="1 2">ANC 4671</strain>
    </source>
</reference>
<dbReference type="SUPFAM" id="SSF56954">
    <property type="entry name" value="Outer membrane efflux proteins (OEP)"/>
    <property type="match status" value="1"/>
</dbReference>
<keyword evidence="2" id="KW-1185">Reference proteome</keyword>
<comment type="caution">
    <text evidence="1">The sequence shown here is derived from an EMBL/GenBank/DDBJ whole genome shotgun (WGS) entry which is preliminary data.</text>
</comment>
<sequence>MFKHNAIWQHQRSLLGWSQAKYMLALSGLCFSSSLWANTFLSYENTLNKVTAYQQQANTFATQQQIGEARVKQSALWANPNLSISQTGFGSNQDRELDISVSQEIDIFGKRRALKQLSQLEQSQLEITQKIYQVEIELAVEYLWSQVALQQEELKLSQNQLATSQATIDATKLRYRAGSISKLDDDRAMVTHIENQRKTQQIELALTIAKKQLANLWGESASNFTVNFNQTIWPSDTAQFIETSKNNNLYQQNLALLQQQQHAQADYFKVANRPNPTVSLGMTRNQSAGVNGSDNQLMLGVEVPLNIFNRNQYSQQIISAKQTLLDQQKRFYQLQHGVQLETLLSEITGLKQQYDLMNDRQIPLSEEVYQKTLLGFKVGKYSITDVQQASVQLQEQRLNKIQLLKQAWQKSFEAKSLALGVDVNVIRSPDAIMQINQKLWQSTQEISTTVGVE</sequence>
<evidence type="ECO:0000313" key="2">
    <source>
        <dbReference type="Proteomes" id="UP000185895"/>
    </source>
</evidence>
<dbReference type="OrthoDB" id="6716807at2"/>
<dbReference type="GO" id="GO:0015562">
    <property type="term" value="F:efflux transmembrane transporter activity"/>
    <property type="evidence" value="ECO:0007669"/>
    <property type="project" value="InterPro"/>
</dbReference>